<proteinExistence type="predicted"/>
<keyword evidence="3" id="KW-1185">Reference proteome</keyword>
<evidence type="ECO:0000313" key="2">
    <source>
        <dbReference type="EMBL" id="MDQ0365805.1"/>
    </source>
</evidence>
<reference evidence="2 3" key="1">
    <citation type="submission" date="2023-07" db="EMBL/GenBank/DDBJ databases">
        <title>Sequencing the genomes of 1000 actinobacteria strains.</title>
        <authorList>
            <person name="Klenk H.-P."/>
        </authorList>
    </citation>
    <scope>NUCLEOTIDE SEQUENCE [LARGE SCALE GENOMIC DNA]</scope>
    <source>
        <strain evidence="2 3">DSM 44709</strain>
    </source>
</reference>
<protein>
    <submittedName>
        <fullName evidence="2">Uncharacterized protein</fullName>
    </submittedName>
</protein>
<dbReference type="EMBL" id="JAUSUZ010000001">
    <property type="protein sequence ID" value="MDQ0365805.1"/>
    <property type="molecule type" value="Genomic_DNA"/>
</dbReference>
<dbReference type="RefSeq" id="WP_307238658.1">
    <property type="nucleotide sequence ID" value="NZ_JAUSUZ010000001.1"/>
</dbReference>
<name>A0AAE4AWC2_9ACTN</name>
<organism evidence="2 3">
    <name type="scientific">Catenuloplanes indicus</name>
    <dbReference type="NCBI Taxonomy" id="137267"/>
    <lineage>
        <taxon>Bacteria</taxon>
        <taxon>Bacillati</taxon>
        <taxon>Actinomycetota</taxon>
        <taxon>Actinomycetes</taxon>
        <taxon>Micromonosporales</taxon>
        <taxon>Micromonosporaceae</taxon>
        <taxon>Catenuloplanes</taxon>
    </lineage>
</organism>
<comment type="caution">
    <text evidence="2">The sequence shown here is derived from an EMBL/GenBank/DDBJ whole genome shotgun (WGS) entry which is preliminary data.</text>
</comment>
<feature type="coiled-coil region" evidence="1">
    <location>
        <begin position="1000"/>
        <end position="1027"/>
    </location>
</feature>
<dbReference type="SUPFAM" id="SSF48452">
    <property type="entry name" value="TPR-like"/>
    <property type="match status" value="1"/>
</dbReference>
<dbReference type="Gene3D" id="1.25.40.10">
    <property type="entry name" value="Tetratricopeptide repeat domain"/>
    <property type="match status" value="4"/>
</dbReference>
<dbReference type="InterPro" id="IPR011990">
    <property type="entry name" value="TPR-like_helical_dom_sf"/>
</dbReference>
<evidence type="ECO:0000313" key="3">
    <source>
        <dbReference type="Proteomes" id="UP001240236"/>
    </source>
</evidence>
<evidence type="ECO:0000256" key="1">
    <source>
        <dbReference type="SAM" id="Coils"/>
    </source>
</evidence>
<dbReference type="Proteomes" id="UP001240236">
    <property type="component" value="Unassembled WGS sequence"/>
</dbReference>
<sequence length="1470" mass="158991">MDVSGSQGFQIGSGNNQTNNHYYGTGGPPHSAYLDLVRHIAPRQLLNRDAELAQMASFCLDPEREPYLWWRARAWSGKTALLAWFVLHPPPGVQVVSFFIAGRVAHQATQAAFAQLVLEQLAALLNQPLPAGLTPVNRPGLLMRMLADAAAHCRGRNERLVLVVDGLDEDLGNDAAGEPTIADLLPATPADGLRIIVSSRPNPPVDQLVSRRHPLNSPGVVRELAQSPHAEDIERVAVRELNRIACGEPPGAGILSLITAALGGLDPDDLADLAQVSRAEITTFLDSVRGRTFLSRPSVWFAGTRPGSYVLGHQELQRMAERQLRDRLPGDRRRLHDWFDRYQALGWPAETPEYLLRGYFQMTRAVGDHARMLACAIDPVRHDRMDSVSGGDTAALGEIAAAQAVLLGRPVPDLAALVRLSIARERLTSRNTGTPTKLPVAWAKAGELGRAESLAYAITDVEDRAQALAELAAHAESVGDRIRAARMGGEAIRLAAVLPAGRLATLAVQADTAGLLDYADALTRAIGSARERIEVLERLALNGAERSDVNRHRTLILQAVAATEDVAQVHPRSTLTRRLVLAAGLGSNDSLAADVSQRITDPAARAEVLAELAGTLHQSGHTDRALAIASALEPGSHQSDLLSTIAETMDESGKHDDAIRTAEMIVDPEGREGAIANLAELALKHGDRVRAIDLIARVVDPERQERAVRRMMSKAIKRRTFNYARKLALAVSDADRRDDALARLVEEMEEHGWVEEALQIALTIPGPKAQARALEHLIDAMQRDGHDVEAVELADRIRDVNLRADQLTNLATSIGSRGDYERALEIVNRVRSDDHSTHALSQLARIAAAARDHDQAIRFTGAIIDEATRSEALARLVSAEIIRHDQDQALVYATMIDDEYTRTGAIIEVVTALVQAGELARAATLAGGLPAGLSKANALAMIAADPAVDPELRTVLAQESEELARLTALPYANRTVLAAMASVAASRGERERAASLVAQARETLELVADVTERVETLERLARAAREIHDAQLAAALVAEAETTARNATTPAERRDALVHLALTAWADGEWERAGKLVQAVDRDWRDFALDRLFELVLGAQNEERATEIARSMSDPFRRAAALSLLAKTSVDRGDVDHARKLLFEIDAERRDREVTDLAEAVLDAGDEASAAALTSLIEDGEDRDRALDLLVERAIRIGDYRRADLRARDMTLGWTRSSARTKIVKAAIRAVQPDIAAEIVLDLSPAEREFELDEIAELAVDHHQTALAQACIDMGDSNYWTTALLIRLSREAVEAGDIRGAVGFAAQITDWRQSDALKEAADAAVHAGQFAIAIEAAEAVDDESDRNALTLRLVQAAVGAGRADEVTTSAGSLSDPEEQAVAVMHLVRALSEAGEPARATDMVAQILDPAEQAKAYAFLAENAGDRAEADRLLARALAVAPWTLCLDTLTRLRPDVLLDVSDDYLAFGKG</sequence>
<keyword evidence="1" id="KW-0175">Coiled coil</keyword>
<accession>A0AAE4AWC2</accession>
<gene>
    <name evidence="2" type="ORF">J2S42_002474</name>
</gene>